<evidence type="ECO:0000259" key="1">
    <source>
        <dbReference type="PROSITE" id="PS50994"/>
    </source>
</evidence>
<dbReference type="AlphaFoldDB" id="A0A915EMK8"/>
<reference evidence="3" key="1">
    <citation type="submission" date="2022-11" db="UniProtKB">
        <authorList>
            <consortium name="WormBaseParasite"/>
        </authorList>
    </citation>
    <scope>IDENTIFICATION</scope>
</reference>
<dbReference type="InterPro" id="IPR036397">
    <property type="entry name" value="RNaseH_sf"/>
</dbReference>
<dbReference type="PANTHER" id="PTHR37984:SF5">
    <property type="entry name" value="PROTEIN NYNRIN-LIKE"/>
    <property type="match status" value="1"/>
</dbReference>
<sequence length="177" mass="19397">MEAQIEKIVKTCSPCAFSAKLPNKNLLHSWPQSTKHGKVKPINKVFHMPTTSSQAVISKLKSLFACHGLPETIVSDNGTQFSSNLYRQFCKSKGVEHPFSPAYHPQSNGQAKGFVATFKNALFKLKKGRNLLEAIEFFLLSYLTTPCASAPNCLTSAEAFLGLKLRATLDLLLPNAA</sequence>
<organism evidence="2 3">
    <name type="scientific">Ditylenchus dipsaci</name>
    <dbReference type="NCBI Taxonomy" id="166011"/>
    <lineage>
        <taxon>Eukaryota</taxon>
        <taxon>Metazoa</taxon>
        <taxon>Ecdysozoa</taxon>
        <taxon>Nematoda</taxon>
        <taxon>Chromadorea</taxon>
        <taxon>Rhabditida</taxon>
        <taxon>Tylenchina</taxon>
        <taxon>Tylenchomorpha</taxon>
        <taxon>Sphaerularioidea</taxon>
        <taxon>Anguinidae</taxon>
        <taxon>Anguininae</taxon>
        <taxon>Ditylenchus</taxon>
    </lineage>
</organism>
<dbReference type="InterPro" id="IPR001584">
    <property type="entry name" value="Integrase_cat-core"/>
</dbReference>
<dbReference type="PROSITE" id="PS50994">
    <property type="entry name" value="INTEGRASE"/>
    <property type="match status" value="1"/>
</dbReference>
<evidence type="ECO:0000313" key="3">
    <source>
        <dbReference type="WBParaSite" id="jg7863"/>
    </source>
</evidence>
<feature type="domain" description="Integrase catalytic" evidence="1">
    <location>
        <begin position="51"/>
        <end position="177"/>
    </location>
</feature>
<dbReference type="InterPro" id="IPR050951">
    <property type="entry name" value="Retrovirus_Pol_polyprotein"/>
</dbReference>
<dbReference type="Proteomes" id="UP000887574">
    <property type="component" value="Unplaced"/>
</dbReference>
<dbReference type="GO" id="GO:0003676">
    <property type="term" value="F:nucleic acid binding"/>
    <property type="evidence" value="ECO:0007669"/>
    <property type="project" value="InterPro"/>
</dbReference>
<name>A0A915EMK8_9BILA</name>
<evidence type="ECO:0000313" key="2">
    <source>
        <dbReference type="Proteomes" id="UP000887574"/>
    </source>
</evidence>
<dbReference type="WBParaSite" id="jg7863">
    <property type="protein sequence ID" value="jg7863"/>
    <property type="gene ID" value="jg7863"/>
</dbReference>
<dbReference type="Gene3D" id="3.30.420.10">
    <property type="entry name" value="Ribonuclease H-like superfamily/Ribonuclease H"/>
    <property type="match status" value="1"/>
</dbReference>
<dbReference type="Pfam" id="PF00665">
    <property type="entry name" value="rve"/>
    <property type="match status" value="1"/>
</dbReference>
<protein>
    <submittedName>
        <fullName evidence="3">Integrase catalytic domain-containing protein</fullName>
    </submittedName>
</protein>
<dbReference type="GO" id="GO:0015074">
    <property type="term" value="P:DNA integration"/>
    <property type="evidence" value="ECO:0007669"/>
    <property type="project" value="InterPro"/>
</dbReference>
<dbReference type="InterPro" id="IPR012337">
    <property type="entry name" value="RNaseH-like_sf"/>
</dbReference>
<accession>A0A915EMK8</accession>
<dbReference type="PANTHER" id="PTHR37984">
    <property type="entry name" value="PROTEIN CBG26694"/>
    <property type="match status" value="1"/>
</dbReference>
<keyword evidence="2" id="KW-1185">Reference proteome</keyword>
<dbReference type="SUPFAM" id="SSF53098">
    <property type="entry name" value="Ribonuclease H-like"/>
    <property type="match status" value="1"/>
</dbReference>
<proteinExistence type="predicted"/>